<name>A0A4C1TV53_EUMVA</name>
<dbReference type="Proteomes" id="UP000299102">
    <property type="component" value="Unassembled WGS sequence"/>
</dbReference>
<dbReference type="EMBL" id="BGZK01000091">
    <property type="protein sequence ID" value="GBP17880.1"/>
    <property type="molecule type" value="Genomic_DNA"/>
</dbReference>
<evidence type="ECO:0000313" key="2">
    <source>
        <dbReference type="Proteomes" id="UP000299102"/>
    </source>
</evidence>
<proteinExistence type="predicted"/>
<comment type="caution">
    <text evidence="1">The sequence shown here is derived from an EMBL/GenBank/DDBJ whole genome shotgun (WGS) entry which is preliminary data.</text>
</comment>
<organism evidence="1 2">
    <name type="scientific">Eumeta variegata</name>
    <name type="common">Bagworm moth</name>
    <name type="synonym">Eumeta japonica</name>
    <dbReference type="NCBI Taxonomy" id="151549"/>
    <lineage>
        <taxon>Eukaryota</taxon>
        <taxon>Metazoa</taxon>
        <taxon>Ecdysozoa</taxon>
        <taxon>Arthropoda</taxon>
        <taxon>Hexapoda</taxon>
        <taxon>Insecta</taxon>
        <taxon>Pterygota</taxon>
        <taxon>Neoptera</taxon>
        <taxon>Endopterygota</taxon>
        <taxon>Lepidoptera</taxon>
        <taxon>Glossata</taxon>
        <taxon>Ditrysia</taxon>
        <taxon>Tineoidea</taxon>
        <taxon>Psychidae</taxon>
        <taxon>Oiketicinae</taxon>
        <taxon>Eumeta</taxon>
    </lineage>
</organism>
<evidence type="ECO:0000313" key="1">
    <source>
        <dbReference type="EMBL" id="GBP17880.1"/>
    </source>
</evidence>
<reference evidence="1 2" key="1">
    <citation type="journal article" date="2019" name="Commun. Biol.">
        <title>The bagworm genome reveals a unique fibroin gene that provides high tensile strength.</title>
        <authorList>
            <person name="Kono N."/>
            <person name="Nakamura H."/>
            <person name="Ohtoshi R."/>
            <person name="Tomita M."/>
            <person name="Numata K."/>
            <person name="Arakawa K."/>
        </authorList>
    </citation>
    <scope>NUCLEOTIDE SEQUENCE [LARGE SCALE GENOMIC DNA]</scope>
</reference>
<sequence length="74" mass="8091">MSKRTYLFMTCLHVRKLGSTGSVKAIELKGQKTVTAARDTQHCSPAVLQALRIIGLVLRHEDGPSRTAALPVNF</sequence>
<gene>
    <name evidence="1" type="ORF">EVAR_7873_1</name>
</gene>
<accession>A0A4C1TV53</accession>
<protein>
    <submittedName>
        <fullName evidence="1">Uncharacterized protein</fullName>
    </submittedName>
</protein>
<keyword evidence="2" id="KW-1185">Reference proteome</keyword>
<dbReference type="AlphaFoldDB" id="A0A4C1TV53"/>